<proteinExistence type="predicted"/>
<protein>
    <recommendedName>
        <fullName evidence="3">HTH cro/C1-type domain-containing protein</fullName>
    </recommendedName>
</protein>
<dbReference type="GO" id="GO:0003677">
    <property type="term" value="F:DNA binding"/>
    <property type="evidence" value="ECO:0007669"/>
    <property type="project" value="InterPro"/>
</dbReference>
<organism evidence="1 2">
    <name type="scientific">Candidatus Woesebacteria bacterium GW2011_GWB1_45_5</name>
    <dbReference type="NCBI Taxonomy" id="1618581"/>
    <lineage>
        <taxon>Bacteria</taxon>
        <taxon>Candidatus Woeseibacteriota</taxon>
    </lineage>
</organism>
<comment type="caution">
    <text evidence="1">The sequence shown here is derived from an EMBL/GenBank/DDBJ whole genome shotgun (WGS) entry which is preliminary data.</text>
</comment>
<evidence type="ECO:0000313" key="1">
    <source>
        <dbReference type="EMBL" id="KKU09914.1"/>
    </source>
</evidence>
<dbReference type="AlphaFoldDB" id="A0A0G1MP02"/>
<name>A0A0G1MP02_9BACT</name>
<sequence>MLLVERLQKWLKKDPGPDWELLSIPLSDMEDSIDRGFDREIYHSVHNELGFFFSMTRLDLGLTVDELSKTSGVNRNDIIDLELGSFYLPEATQVAEKLKDSLKIDDETFKKALLANAVKK</sequence>
<dbReference type="SUPFAM" id="SSF47413">
    <property type="entry name" value="lambda repressor-like DNA-binding domains"/>
    <property type="match status" value="1"/>
</dbReference>
<dbReference type="InterPro" id="IPR010982">
    <property type="entry name" value="Lambda_DNA-bd_dom_sf"/>
</dbReference>
<gene>
    <name evidence="1" type="ORF">UX13_C0026G0030</name>
</gene>
<evidence type="ECO:0008006" key="3">
    <source>
        <dbReference type="Google" id="ProtNLM"/>
    </source>
</evidence>
<dbReference type="EMBL" id="LCLA01000026">
    <property type="protein sequence ID" value="KKU09914.1"/>
    <property type="molecule type" value="Genomic_DNA"/>
</dbReference>
<evidence type="ECO:0000313" key="2">
    <source>
        <dbReference type="Proteomes" id="UP000034329"/>
    </source>
</evidence>
<accession>A0A0G1MP02</accession>
<reference evidence="1 2" key="1">
    <citation type="journal article" date="2015" name="Nature">
        <title>rRNA introns, odd ribosomes, and small enigmatic genomes across a large radiation of phyla.</title>
        <authorList>
            <person name="Brown C.T."/>
            <person name="Hug L.A."/>
            <person name="Thomas B.C."/>
            <person name="Sharon I."/>
            <person name="Castelle C.J."/>
            <person name="Singh A."/>
            <person name="Wilkins M.J."/>
            <person name="Williams K.H."/>
            <person name="Banfield J.F."/>
        </authorList>
    </citation>
    <scope>NUCLEOTIDE SEQUENCE [LARGE SCALE GENOMIC DNA]</scope>
</reference>
<dbReference type="Proteomes" id="UP000034329">
    <property type="component" value="Unassembled WGS sequence"/>
</dbReference>